<accession>A0ABN2IRP3</accession>
<feature type="region of interest" description="Disordered" evidence="1">
    <location>
        <begin position="374"/>
        <end position="408"/>
    </location>
</feature>
<reference evidence="3 4" key="1">
    <citation type="journal article" date="2019" name="Int. J. Syst. Evol. Microbiol.">
        <title>The Global Catalogue of Microorganisms (GCM) 10K type strain sequencing project: providing services to taxonomists for standard genome sequencing and annotation.</title>
        <authorList>
            <consortium name="The Broad Institute Genomics Platform"/>
            <consortium name="The Broad Institute Genome Sequencing Center for Infectious Disease"/>
            <person name="Wu L."/>
            <person name="Ma J."/>
        </authorList>
    </citation>
    <scope>NUCLEOTIDE SEQUENCE [LARGE SCALE GENOMIC DNA]</scope>
    <source>
        <strain evidence="3 4">JCM 15589</strain>
    </source>
</reference>
<dbReference type="Gene3D" id="3.10.450.730">
    <property type="entry name" value="BLIP domain"/>
    <property type="match status" value="1"/>
</dbReference>
<evidence type="ECO:0000313" key="4">
    <source>
        <dbReference type="Proteomes" id="UP001501138"/>
    </source>
</evidence>
<keyword evidence="2" id="KW-0732">Signal</keyword>
<keyword evidence="4" id="KW-1185">Reference proteome</keyword>
<sequence>MKRIIGTAVAAVLLAGAGLAPAATAAVPSNVVTSAEFNKVAYGNSIDYVRSTFGNNGKVVDRQDPAGTAGDYVRVEFPTYYKDGTVAVEFLRRTSGTWYLVSKYASWGNRATRTADKATEAEFNKVKQGNSIDYVRSAFGTNGTIVQTFEAPGTEFDFVALEWPTASTDGWVQVLFVKSSSGTWKVETRAAYWDVAPKRTTNKATESEFNKVKPGNSIDHARSTFGTAGTIDYYYDAPGSVDDQVRLLWPTESPDGVVYADFVKTSTGTWKVERRFAYWDRVAEPTTNVATQAEYESLTVGDTLAQVRGTFGTAGTVAAYLDEPGTAEDLVDVVWYTGAGSEDVFITFMKNAWGEWSIGGADYMSGPWTGDAAPQARAFSAGPETAEPRSSFEQEAPARPSWDLRDAR</sequence>
<dbReference type="RefSeq" id="WP_344244960.1">
    <property type="nucleotide sequence ID" value="NZ_BAAAPM010000002.1"/>
</dbReference>
<evidence type="ECO:0000256" key="1">
    <source>
        <dbReference type="SAM" id="MobiDB-lite"/>
    </source>
</evidence>
<feature type="chain" id="PRO_5047043353" evidence="2">
    <location>
        <begin position="26"/>
        <end position="408"/>
    </location>
</feature>
<feature type="signal peptide" evidence="2">
    <location>
        <begin position="1"/>
        <end position="25"/>
    </location>
</feature>
<gene>
    <name evidence="3" type="ORF">GCM10009809_03120</name>
</gene>
<evidence type="ECO:0000313" key="3">
    <source>
        <dbReference type="EMBL" id="GAA1710145.1"/>
    </source>
</evidence>
<protein>
    <submittedName>
        <fullName evidence="3">Uncharacterized protein</fullName>
    </submittedName>
</protein>
<evidence type="ECO:0000256" key="2">
    <source>
        <dbReference type="SAM" id="SignalP"/>
    </source>
</evidence>
<organism evidence="3 4">
    <name type="scientific">Isoptericola hypogeus</name>
    <dbReference type="NCBI Taxonomy" id="300179"/>
    <lineage>
        <taxon>Bacteria</taxon>
        <taxon>Bacillati</taxon>
        <taxon>Actinomycetota</taxon>
        <taxon>Actinomycetes</taxon>
        <taxon>Micrococcales</taxon>
        <taxon>Promicromonosporaceae</taxon>
        <taxon>Isoptericola</taxon>
    </lineage>
</organism>
<name>A0ABN2IRP3_9MICO</name>
<dbReference type="EMBL" id="BAAAPM010000002">
    <property type="protein sequence ID" value="GAA1710145.1"/>
    <property type="molecule type" value="Genomic_DNA"/>
</dbReference>
<dbReference type="Proteomes" id="UP001501138">
    <property type="component" value="Unassembled WGS sequence"/>
</dbReference>
<proteinExistence type="predicted"/>
<comment type="caution">
    <text evidence="3">The sequence shown here is derived from an EMBL/GenBank/DDBJ whole genome shotgun (WGS) entry which is preliminary data.</text>
</comment>